<evidence type="ECO:0000259" key="4">
    <source>
        <dbReference type="PROSITE" id="PS51034"/>
    </source>
</evidence>
<feature type="region of interest" description="Disordered" evidence="2">
    <location>
        <begin position="298"/>
        <end position="338"/>
    </location>
</feature>
<feature type="compositionally biased region" description="Basic residues" evidence="2">
    <location>
        <begin position="1023"/>
        <end position="1033"/>
    </location>
</feature>
<feature type="region of interest" description="Disordered" evidence="2">
    <location>
        <begin position="367"/>
        <end position="393"/>
    </location>
</feature>
<dbReference type="Pfam" id="PF00100">
    <property type="entry name" value="Zona_pellucida"/>
    <property type="match status" value="2"/>
</dbReference>
<gene>
    <name evidence="5" type="ORF">FJT64_006674</name>
</gene>
<evidence type="ECO:0000313" key="5">
    <source>
        <dbReference type="EMBL" id="KAF0295873.1"/>
    </source>
</evidence>
<protein>
    <recommendedName>
        <fullName evidence="4">ZP domain-containing protein</fullName>
    </recommendedName>
</protein>
<feature type="compositionally biased region" description="Pro residues" evidence="2">
    <location>
        <begin position="814"/>
        <end position="823"/>
    </location>
</feature>
<feature type="region of interest" description="Disordered" evidence="2">
    <location>
        <begin position="765"/>
        <end position="846"/>
    </location>
</feature>
<feature type="region of interest" description="Disordered" evidence="2">
    <location>
        <begin position="420"/>
        <end position="446"/>
    </location>
</feature>
<dbReference type="InterPro" id="IPR001507">
    <property type="entry name" value="ZP_dom"/>
</dbReference>
<dbReference type="PANTHER" id="PTHR46560">
    <property type="entry name" value="CYPHER, ISOFORM B"/>
    <property type="match status" value="1"/>
</dbReference>
<evidence type="ECO:0000313" key="6">
    <source>
        <dbReference type="Proteomes" id="UP000440578"/>
    </source>
</evidence>
<dbReference type="EMBL" id="VIIS01001593">
    <property type="protein sequence ID" value="KAF0295873.1"/>
    <property type="molecule type" value="Genomic_DNA"/>
</dbReference>
<comment type="caution">
    <text evidence="5">The sequence shown here is derived from an EMBL/GenBank/DDBJ whole genome shotgun (WGS) entry which is preliminary data.</text>
</comment>
<dbReference type="InterPro" id="IPR042235">
    <property type="entry name" value="ZP-C_dom"/>
</dbReference>
<keyword evidence="3" id="KW-0812">Transmembrane</keyword>
<feature type="compositionally biased region" description="Acidic residues" evidence="2">
    <location>
        <begin position="776"/>
        <end position="789"/>
    </location>
</feature>
<feature type="domain" description="ZP" evidence="4">
    <location>
        <begin position="28"/>
        <end position="284"/>
    </location>
</feature>
<organism evidence="5 6">
    <name type="scientific">Amphibalanus amphitrite</name>
    <name type="common">Striped barnacle</name>
    <name type="synonym">Balanus amphitrite</name>
    <dbReference type="NCBI Taxonomy" id="1232801"/>
    <lineage>
        <taxon>Eukaryota</taxon>
        <taxon>Metazoa</taxon>
        <taxon>Ecdysozoa</taxon>
        <taxon>Arthropoda</taxon>
        <taxon>Crustacea</taxon>
        <taxon>Multicrustacea</taxon>
        <taxon>Cirripedia</taxon>
        <taxon>Thoracica</taxon>
        <taxon>Thoracicalcarea</taxon>
        <taxon>Balanomorpha</taxon>
        <taxon>Balanoidea</taxon>
        <taxon>Balanidae</taxon>
        <taxon>Amphibalaninae</taxon>
        <taxon>Amphibalanus</taxon>
    </lineage>
</organism>
<dbReference type="Gene3D" id="2.60.40.4100">
    <property type="entry name" value="Zona pellucida, ZP-C domain"/>
    <property type="match status" value="2"/>
</dbReference>
<dbReference type="InterPro" id="IPR055355">
    <property type="entry name" value="ZP-C"/>
</dbReference>
<accession>A0A6A4VQE4</accession>
<keyword evidence="1" id="KW-1015">Disulfide bond</keyword>
<name>A0A6A4VQE4_AMPAM</name>
<feature type="transmembrane region" description="Helical" evidence="3">
    <location>
        <begin position="1086"/>
        <end position="1111"/>
    </location>
</feature>
<dbReference type="PROSITE" id="PS51034">
    <property type="entry name" value="ZP_2"/>
    <property type="match status" value="2"/>
</dbReference>
<keyword evidence="3" id="KW-1133">Transmembrane helix</keyword>
<evidence type="ECO:0000256" key="2">
    <source>
        <dbReference type="SAM" id="MobiDB-lite"/>
    </source>
</evidence>
<dbReference type="SMART" id="SM00241">
    <property type="entry name" value="ZP"/>
    <property type="match status" value="1"/>
</dbReference>
<keyword evidence="3" id="KW-0472">Membrane</keyword>
<feature type="domain" description="ZP" evidence="4">
    <location>
        <begin position="498"/>
        <end position="772"/>
    </location>
</feature>
<dbReference type="AlphaFoldDB" id="A0A6A4VQE4"/>
<reference evidence="5 6" key="1">
    <citation type="submission" date="2019-07" db="EMBL/GenBank/DDBJ databases">
        <title>Draft genome assembly of a fouling barnacle, Amphibalanus amphitrite (Darwin, 1854): The first reference genome for Thecostraca.</title>
        <authorList>
            <person name="Kim W."/>
        </authorList>
    </citation>
    <scope>NUCLEOTIDE SEQUENCE [LARGE SCALE GENOMIC DNA]</scope>
    <source>
        <strain evidence="5">SNU_AA5</strain>
        <tissue evidence="5">Soma without cirri and trophi</tissue>
    </source>
</reference>
<evidence type="ECO:0000256" key="3">
    <source>
        <dbReference type="SAM" id="Phobius"/>
    </source>
</evidence>
<feature type="region of interest" description="Disordered" evidence="2">
    <location>
        <begin position="1"/>
        <end position="21"/>
    </location>
</feature>
<dbReference type="Proteomes" id="UP000440578">
    <property type="component" value="Unassembled WGS sequence"/>
</dbReference>
<feature type="region of interest" description="Disordered" evidence="2">
    <location>
        <begin position="1018"/>
        <end position="1052"/>
    </location>
</feature>
<feature type="compositionally biased region" description="Polar residues" evidence="2">
    <location>
        <begin position="302"/>
        <end position="311"/>
    </location>
</feature>
<keyword evidence="6" id="KW-1185">Reference proteome</keyword>
<dbReference type="PANTHER" id="PTHR46560:SF4">
    <property type="entry name" value="DUSKY"/>
    <property type="match status" value="1"/>
</dbReference>
<proteinExistence type="predicted"/>
<sequence length="1134" mass="122415">METVCGQRAVQSGQNGQGGPSVANIEVQCQKTGMQVQIEFSERFDGIIFSKGHFADPNCRYAGGPGRGGRTRTFTVPMTSCGTSVRDGSVFSNTVVLQTDPTIQEAWDLARTITCDWQRAGARRTVTYSPLPVAGMQAEEVRFAANESVSCGMDVQVGRWPQSQAVTQMVSVGSDLSLLMFAEDPAGQLDLRVGECRAYSSADFQSAASVQLTDSNGCVLKQKLMTELQVTRRQLDGRDRVIAYSYLSAFKFPDVLEVHFSCDVEVCKGLCPNKNALEEGSVRTDNLLSQLANIELGRLPGSGSSQTSVPTPRNPAPRVPDAVTSRPPPGKRTPPSDLAATRVVQTPFGPVTVPAALLAGATNGNKRQNASINDIPSTPAPTPPQTSNFISFESPPAENEVLGAATQLRAVEAAPPAAIPVPIPVPVKRPKPGRGRKRRLRGPRFPFGLRGRSKRSLVPPAEIRPVRLSRQVYVAAEDELTASEDPEPSSRRRPADSICLGVGTFTAGLLVAAGGVLFGLAVGCAGCWQRRQRTSRPKLNALPQVDRLYVAFQSGAANYTFDVPMTACGSRAIADEGRVGFENTIIIQAEEVVQEGWDTARRLSCDWPDRVEKLVTFRPIAVRALEATEARFAGDDITCWMDIQLGRGPFASSVDGIVRIGEQLTVVILAQATAGQMDMAVTNCYAYDAENISDPRTTVLQLTDDRGCLLKPKLMNYFRKTRQTGSTGADILSFAAMSAFKFPDRMDVYLACEVEFCKDSCQQTCDSEDAPRGLEEDAEDSDEDTEDSEADRPEPQPQPEPASFSALRLRGRRPSPPTLPPPSRATEAPSRATMPQSQATMAQPRVTEAPSLAMEEILADDQFVAEMRAALRDPAAAEQMVESGEVTPDVVALFQLQEVCPRTDSVDPICGMLAAMTRPQTTTLPTPARTFFPAEPRPVVPAGPARSVQEILERLRGPPAVAEPRAGRTDRAGRTGRPCAADDIACNMVQIGEQADSLRSAASSRSLFSVSYPTSAFGARLPTSHRRPRRRSHRAEQSDTQYGSQFPRPVAGGAGVRRRLVGGSGGGGSEAAARHHPLVRCVCQQLGLALGALLLVLALVTALLVAGVLYVRLTRLRNRERIRDGHSYPEYVYK</sequence>
<feature type="compositionally biased region" description="Basic residues" evidence="2">
    <location>
        <begin position="428"/>
        <end position="442"/>
    </location>
</feature>
<dbReference type="Pfam" id="PF25057">
    <property type="entry name" value="CUT_N"/>
    <property type="match status" value="1"/>
</dbReference>
<dbReference type="OrthoDB" id="6374758at2759"/>
<dbReference type="InterPro" id="IPR056953">
    <property type="entry name" value="CUT_N"/>
</dbReference>
<evidence type="ECO:0000256" key="1">
    <source>
        <dbReference type="ARBA" id="ARBA00023157"/>
    </source>
</evidence>